<gene>
    <name evidence="15" type="ORF">Y958_13700</name>
</gene>
<evidence type="ECO:0000256" key="6">
    <source>
        <dbReference type="ARBA" id="ARBA00023077"/>
    </source>
</evidence>
<dbReference type="KEGG" id="nao:Y958_13700"/>
<evidence type="ECO:0000256" key="7">
    <source>
        <dbReference type="ARBA" id="ARBA00023136"/>
    </source>
</evidence>
<keyword evidence="3 9" id="KW-1134">Transmembrane beta strand</keyword>
<keyword evidence="8 9" id="KW-0998">Cell outer membrane</keyword>
<dbReference type="PROSITE" id="PS01156">
    <property type="entry name" value="TONB_DEPENDENT_REC_2"/>
    <property type="match status" value="1"/>
</dbReference>
<dbReference type="InterPro" id="IPR037066">
    <property type="entry name" value="Plug_dom_sf"/>
</dbReference>
<feature type="region of interest" description="Disordered" evidence="12">
    <location>
        <begin position="625"/>
        <end position="644"/>
    </location>
</feature>
<reference evidence="15 16" key="1">
    <citation type="submission" date="2017-06" db="EMBL/GenBank/DDBJ databases">
        <title>Complete genome sequence of Nitrospirillum amazonense strain CBAmC, an endophytic nitrogen-fixing and plant growth-promoting bacterium, isolated from sugarcane.</title>
        <authorList>
            <person name="Schwab S."/>
            <person name="dos Santos Teixeira K.R."/>
            <person name="Simoes Araujo J.L."/>
            <person name="Soares Vidal M."/>
            <person name="Borges de Freitas H.R."/>
            <person name="Rivello Crivelaro A.L."/>
            <person name="Bueno de Camargo Nunes A."/>
            <person name="dos Santos C.M."/>
            <person name="Palmeira da Silva Rosa D."/>
            <person name="da Silva Padilha D."/>
            <person name="da Silva E."/>
            <person name="Araujo Terra L."/>
            <person name="Soares Mendes V."/>
            <person name="Farinelli L."/>
            <person name="Magalhaes Cruz L."/>
            <person name="Baldani J.I."/>
        </authorList>
    </citation>
    <scope>NUCLEOTIDE SEQUENCE [LARGE SCALE GENOMIC DNA]</scope>
    <source>
        <strain evidence="15 16">CBAmC</strain>
    </source>
</reference>
<keyword evidence="4 9" id="KW-0812">Transmembrane</keyword>
<evidence type="ECO:0000256" key="11">
    <source>
        <dbReference type="RuleBase" id="RU003357"/>
    </source>
</evidence>
<evidence type="ECO:0000313" key="15">
    <source>
        <dbReference type="EMBL" id="ASG22043.1"/>
    </source>
</evidence>
<keyword evidence="6 11" id="KW-0798">TonB box</keyword>
<accession>A0A248JTI5</accession>
<dbReference type="InterPro" id="IPR039426">
    <property type="entry name" value="TonB-dep_rcpt-like"/>
</dbReference>
<organism evidence="15 16">
    <name type="scientific">Nitrospirillum viridazoti CBAmc</name>
    <dbReference type="NCBI Taxonomy" id="1441467"/>
    <lineage>
        <taxon>Bacteria</taxon>
        <taxon>Pseudomonadati</taxon>
        <taxon>Pseudomonadota</taxon>
        <taxon>Alphaproteobacteria</taxon>
        <taxon>Rhodospirillales</taxon>
        <taxon>Azospirillaceae</taxon>
        <taxon>Nitrospirillum</taxon>
        <taxon>Nitrospirillum viridazoti</taxon>
    </lineage>
</organism>
<evidence type="ECO:0000259" key="13">
    <source>
        <dbReference type="Pfam" id="PF00593"/>
    </source>
</evidence>
<keyword evidence="5" id="KW-0732">Signal</keyword>
<dbReference type="Gene3D" id="2.40.170.20">
    <property type="entry name" value="TonB-dependent receptor, beta-barrel domain"/>
    <property type="match status" value="1"/>
</dbReference>
<dbReference type="InterPro" id="IPR012910">
    <property type="entry name" value="Plug_dom"/>
</dbReference>
<evidence type="ECO:0000256" key="9">
    <source>
        <dbReference type="PROSITE-ProRule" id="PRU01360"/>
    </source>
</evidence>
<protein>
    <submittedName>
        <fullName evidence="15">TonB-dependent receptor</fullName>
    </submittedName>
</protein>
<feature type="short sequence motif" description="TonB C-terminal box" evidence="10">
    <location>
        <begin position="1033"/>
        <end position="1050"/>
    </location>
</feature>
<dbReference type="Pfam" id="PF07715">
    <property type="entry name" value="Plug"/>
    <property type="match status" value="1"/>
</dbReference>
<evidence type="ECO:0000256" key="4">
    <source>
        <dbReference type="ARBA" id="ARBA00022692"/>
    </source>
</evidence>
<keyword evidence="7 9" id="KW-0472">Membrane</keyword>
<evidence type="ECO:0000256" key="3">
    <source>
        <dbReference type="ARBA" id="ARBA00022452"/>
    </source>
</evidence>
<evidence type="ECO:0000256" key="1">
    <source>
        <dbReference type="ARBA" id="ARBA00004571"/>
    </source>
</evidence>
<keyword evidence="2 9" id="KW-0813">Transport</keyword>
<dbReference type="InterPro" id="IPR000531">
    <property type="entry name" value="Beta-barrel_TonB"/>
</dbReference>
<evidence type="ECO:0000256" key="12">
    <source>
        <dbReference type="SAM" id="MobiDB-lite"/>
    </source>
</evidence>
<evidence type="ECO:0000259" key="14">
    <source>
        <dbReference type="Pfam" id="PF07715"/>
    </source>
</evidence>
<dbReference type="PROSITE" id="PS52016">
    <property type="entry name" value="TONB_DEPENDENT_REC_3"/>
    <property type="match status" value="1"/>
</dbReference>
<dbReference type="Pfam" id="PF00593">
    <property type="entry name" value="TonB_dep_Rec_b-barrel"/>
    <property type="match status" value="1"/>
</dbReference>
<evidence type="ECO:0000256" key="5">
    <source>
        <dbReference type="ARBA" id="ARBA00022729"/>
    </source>
</evidence>
<keyword evidence="15" id="KW-0675">Receptor</keyword>
<comment type="similarity">
    <text evidence="9 11">Belongs to the TonB-dependent receptor family.</text>
</comment>
<evidence type="ECO:0000256" key="2">
    <source>
        <dbReference type="ARBA" id="ARBA00022448"/>
    </source>
</evidence>
<dbReference type="AlphaFoldDB" id="A0A248JTI5"/>
<feature type="domain" description="TonB-dependent receptor plug" evidence="14">
    <location>
        <begin position="123"/>
        <end position="232"/>
    </location>
</feature>
<dbReference type="GO" id="GO:0009279">
    <property type="term" value="C:cell outer membrane"/>
    <property type="evidence" value="ECO:0007669"/>
    <property type="project" value="UniProtKB-SubCell"/>
</dbReference>
<dbReference type="Gene3D" id="2.170.130.10">
    <property type="entry name" value="TonB-dependent receptor, plug domain"/>
    <property type="match status" value="1"/>
</dbReference>
<dbReference type="PANTHER" id="PTHR47234">
    <property type="match status" value="1"/>
</dbReference>
<evidence type="ECO:0000256" key="8">
    <source>
        <dbReference type="ARBA" id="ARBA00023237"/>
    </source>
</evidence>
<proteinExistence type="inferred from homology"/>
<name>A0A248JTI5_9PROT</name>
<sequence>MSLKRDIDSLYAPLLSRLVDARFSLLKNSAPSDPAASAAFQRGDCRRDRQDAVTGGWVENRQVKKMTNRGRLLTSTTLMGTMLAGSMAACVMAMAGTAAAADDELQEIVVTGSRIKQAANLSSDSPLTTVTDKEMKLQGTTNVETMLNRLPGVTADQTQGVSNGASGTATINLRNLGPSRTLVLIDGRRMAGGDPAYPYTDVNFIPAALVDSVDVVTGGASAVYGSDAVAGVVNFKMKRDFEGVRVDYQLSAAQHDNNNKEAQTALKNFGVTVPGSQFDGFVRDSSFIIGANAPNNRGNVTAYATYRWTEPVKQSSRDWSACSLSVSGADNDSHVCQGSSNNTYGRFRTNGSGSGLSLNPDGSSTFVPYSNALSYNYGPYNYLQRQDERYTGGAFAHYEISPAFDVYTDFMFMTDHTRAQIAPSAIFNSALYNINCDNPLMSASEATALCGSNAGTSANWSGTIGLRFSGSGMERYDDIRHTDYRYVIGTKGDLGGGWSYDVSAQHSEVIYTEHYENDVSISKVQKALQVVNVNGVATCQSVVDGTDLNCVPLNIFSLNGISSDAWNYIKTTSFKEGNVTQDVVQGSITGDFGRFGMQSPLANNPVAIAFGTEYRKEGLNLKVDEENSSGDLAGSGGATQNSSGSYDVKEIYGELRVPLIEGREWAKALVLDTGYRWSDYSSSGVVDSWKASLTYAPVSDLSFRGGYNRAVRAPSILELYSTQTVGLTSASDPCAGSSPSATLAQCARTGVTAAQYGTIAECTSSQCNVLTGGNTALKPETADTWTIGTVITPTFLRNFSATVDYFDIRVTDLISTLSASSVLNQCLNSGDSYYCGLVHRASNGSLALTGGYIIDTELNTGYLNEQGVDIGLNYLVDLEDLNVKDRGSVLFSFNGTWMANYLVQQQPGESAYNCRGLFGVTCGQPMPMWRHTMRVTWQTPWNVDLSGNWRYIGGVKLDQNTSNALLSGDYDKADGRINSYSYFDIALSATLYDHYTVRFGVNNLFDKDPPILDSNVYGVSGTSNYGNGNTFPGIYDTLGRTFFLGVTADF</sequence>
<dbReference type="EMBL" id="CP022111">
    <property type="protein sequence ID" value="ASG22043.1"/>
    <property type="molecule type" value="Genomic_DNA"/>
</dbReference>
<dbReference type="SUPFAM" id="SSF56935">
    <property type="entry name" value="Porins"/>
    <property type="match status" value="1"/>
</dbReference>
<evidence type="ECO:0000313" key="16">
    <source>
        <dbReference type="Proteomes" id="UP000197153"/>
    </source>
</evidence>
<keyword evidence="16" id="KW-1185">Reference proteome</keyword>
<comment type="subcellular location">
    <subcellularLocation>
        <location evidence="1 9">Cell outer membrane</location>
        <topology evidence="1 9">Multi-pass membrane protein</topology>
    </subcellularLocation>
</comment>
<dbReference type="InterPro" id="IPR036942">
    <property type="entry name" value="Beta-barrel_TonB_sf"/>
</dbReference>
<dbReference type="PANTHER" id="PTHR47234:SF2">
    <property type="entry name" value="TONB-DEPENDENT RECEPTOR"/>
    <property type="match status" value="1"/>
</dbReference>
<dbReference type="Proteomes" id="UP000197153">
    <property type="component" value="Chromosome 2"/>
</dbReference>
<evidence type="ECO:0000256" key="10">
    <source>
        <dbReference type="PROSITE-ProRule" id="PRU10144"/>
    </source>
</evidence>
<feature type="domain" description="TonB-dependent receptor-like beta-barrel" evidence="13">
    <location>
        <begin position="572"/>
        <end position="1004"/>
    </location>
</feature>
<dbReference type="InterPro" id="IPR010917">
    <property type="entry name" value="TonB_rcpt_CS"/>
</dbReference>